<evidence type="ECO:0000313" key="3">
    <source>
        <dbReference type="Proteomes" id="UP000023152"/>
    </source>
</evidence>
<evidence type="ECO:0000313" key="2">
    <source>
        <dbReference type="EMBL" id="ETO10860.1"/>
    </source>
</evidence>
<feature type="compositionally biased region" description="Low complexity" evidence="1">
    <location>
        <begin position="270"/>
        <end position="281"/>
    </location>
</feature>
<sequence>MYMLACAHTHDIWCRHGLIEAKLRSFVGDLEEEDNIRVAPYNIGIQWPLTEKALCLKKKKKQSKSERQQQTQLSLQQLEPQAQQLPLQESEEYTKHSSIPPSWEPSNNVTETLSTSPAETALSREGSQSSKAEDPNKAGSRKGYLYVKSSRSNRKYNYGTHRRFRTGHITNNKFKWAAPNVDHITGLYVRTLLYFVFTSGIENGSNMEETQTGVGTPQSQPQSQSQLSSSPLQSQSQSQQQSQSQSQLQSQSQSQSQLQLQLQSQSQSQSQSQLQAQAQQQTLNKSSPNGLDPNEKRFYETDEFGNPLVDPIIFETPHCTVSSTELTCCDKISNEKLLALKNDYSCKAFVIGFEVISPSLQGLMFSAACCSFLSKIQDGHKDGCHCIVELLNCTQLPHFLFERYTPTVDGKRPKKHEFARHQIQNELNHQKWSAKKVTEKDPAPPVHANDTNGMHGGTNGINDTNMTNGEIKFIPNSNSNINTGLNVNLNPNSNLNSNLNLNLNLNSNSNSNSNLNANINTNSNSNLNATFNSTSGNGNGLDKETGYGGIRPHRSSSPSDDLLDALRNKNLAWSQMNNAKEISICENNGQKRRRLPDGTYVEVNVDLELDVSKLDGVKIDFRLKRDDSPSWDLVMYLYKVSQKFKEWSNVSHDCTANTSHMLAQLLDREWKRKVSQLLAKYGWNGCKYVEPLKKEQMQEMAETLGKLYILESEKHSRTL</sequence>
<feature type="region of interest" description="Disordered" evidence="1">
    <location>
        <begin position="206"/>
        <end position="252"/>
    </location>
</feature>
<feature type="compositionally biased region" description="Low complexity" evidence="1">
    <location>
        <begin position="218"/>
        <end position="252"/>
    </location>
</feature>
<feature type="region of interest" description="Disordered" evidence="1">
    <location>
        <begin position="534"/>
        <end position="560"/>
    </location>
</feature>
<protein>
    <submittedName>
        <fullName evidence="2">Uncharacterized protein</fullName>
    </submittedName>
</protein>
<comment type="caution">
    <text evidence="2">The sequence shown here is derived from an EMBL/GenBank/DDBJ whole genome shotgun (WGS) entry which is preliminary data.</text>
</comment>
<dbReference type="AlphaFoldDB" id="X6MCW9"/>
<dbReference type="GO" id="GO:0045944">
    <property type="term" value="P:positive regulation of transcription by RNA polymerase II"/>
    <property type="evidence" value="ECO:0007669"/>
    <property type="project" value="TreeGrafter"/>
</dbReference>
<feature type="region of interest" description="Disordered" evidence="1">
    <location>
        <begin position="270"/>
        <end position="298"/>
    </location>
</feature>
<gene>
    <name evidence="2" type="ORF">RFI_26517</name>
</gene>
<name>X6MCW9_RETFI</name>
<proteinExistence type="predicted"/>
<accession>X6MCW9</accession>
<feature type="compositionally biased region" description="Polar residues" evidence="1">
    <location>
        <begin position="96"/>
        <end position="118"/>
    </location>
</feature>
<keyword evidence="3" id="KW-1185">Reference proteome</keyword>
<dbReference type="GO" id="GO:0016592">
    <property type="term" value="C:mediator complex"/>
    <property type="evidence" value="ECO:0007669"/>
    <property type="project" value="TreeGrafter"/>
</dbReference>
<dbReference type="EMBL" id="ASPP01023054">
    <property type="protein sequence ID" value="ETO10860.1"/>
    <property type="molecule type" value="Genomic_DNA"/>
</dbReference>
<reference evidence="2 3" key="1">
    <citation type="journal article" date="2013" name="Curr. Biol.">
        <title>The Genome of the Foraminiferan Reticulomyxa filosa.</title>
        <authorList>
            <person name="Glockner G."/>
            <person name="Hulsmann N."/>
            <person name="Schleicher M."/>
            <person name="Noegel A.A."/>
            <person name="Eichinger L."/>
            <person name="Gallinger C."/>
            <person name="Pawlowski J."/>
            <person name="Sierra R."/>
            <person name="Euteneuer U."/>
            <person name="Pillet L."/>
            <person name="Moustafa A."/>
            <person name="Platzer M."/>
            <person name="Groth M."/>
            <person name="Szafranski K."/>
            <person name="Schliwa M."/>
        </authorList>
    </citation>
    <scope>NUCLEOTIDE SEQUENCE [LARGE SCALE GENOMIC DNA]</scope>
</reference>
<dbReference type="Proteomes" id="UP000023152">
    <property type="component" value="Unassembled WGS sequence"/>
</dbReference>
<evidence type="ECO:0000256" key="1">
    <source>
        <dbReference type="SAM" id="MobiDB-lite"/>
    </source>
</evidence>
<dbReference type="PANTHER" id="PTHR46007">
    <property type="entry name" value="MEDIATOR OF RNA POLYMERASE II TRANSCRIPTION SUBUNIT 12"/>
    <property type="match status" value="1"/>
</dbReference>
<feature type="region of interest" description="Disordered" evidence="1">
    <location>
        <begin position="60"/>
        <end position="148"/>
    </location>
</feature>
<feature type="compositionally biased region" description="Polar residues" evidence="1">
    <location>
        <begin position="206"/>
        <end position="217"/>
    </location>
</feature>
<dbReference type="GO" id="GO:0003713">
    <property type="term" value="F:transcription coactivator activity"/>
    <property type="evidence" value="ECO:0007669"/>
    <property type="project" value="TreeGrafter"/>
</dbReference>
<dbReference type="PANTHER" id="PTHR46007:SF8">
    <property type="entry name" value="C2H2-TYPE DOMAIN-CONTAINING PROTEIN"/>
    <property type="match status" value="1"/>
</dbReference>
<dbReference type="InterPro" id="IPR051647">
    <property type="entry name" value="Mediator_comp_sub12"/>
</dbReference>
<organism evidence="2 3">
    <name type="scientific">Reticulomyxa filosa</name>
    <dbReference type="NCBI Taxonomy" id="46433"/>
    <lineage>
        <taxon>Eukaryota</taxon>
        <taxon>Sar</taxon>
        <taxon>Rhizaria</taxon>
        <taxon>Retaria</taxon>
        <taxon>Foraminifera</taxon>
        <taxon>Monothalamids</taxon>
        <taxon>Reticulomyxidae</taxon>
        <taxon>Reticulomyxa</taxon>
    </lineage>
</organism>
<feature type="compositionally biased region" description="Low complexity" evidence="1">
    <location>
        <begin position="68"/>
        <end position="88"/>
    </location>
</feature>